<proteinExistence type="predicted"/>
<dbReference type="InterPro" id="IPR001048">
    <property type="entry name" value="Asp/Glu/Uridylate_kinase"/>
</dbReference>
<organism evidence="2 3">
    <name type="scientific">Candidatus Uhrbacteria bacterium RIFOXYB2_FULL_45_11</name>
    <dbReference type="NCBI Taxonomy" id="1802421"/>
    <lineage>
        <taxon>Bacteria</taxon>
        <taxon>Candidatus Uhriibacteriota</taxon>
    </lineage>
</organism>
<reference evidence="2 3" key="1">
    <citation type="journal article" date="2016" name="Nat. Commun.">
        <title>Thousands of microbial genomes shed light on interconnected biogeochemical processes in an aquifer system.</title>
        <authorList>
            <person name="Anantharaman K."/>
            <person name="Brown C.T."/>
            <person name="Hug L.A."/>
            <person name="Sharon I."/>
            <person name="Castelle C.J."/>
            <person name="Probst A.J."/>
            <person name="Thomas B.C."/>
            <person name="Singh A."/>
            <person name="Wilkins M.J."/>
            <person name="Karaoz U."/>
            <person name="Brodie E.L."/>
            <person name="Williams K.H."/>
            <person name="Hubbard S.S."/>
            <person name="Banfield J.F."/>
        </authorList>
    </citation>
    <scope>NUCLEOTIDE SEQUENCE [LARGE SCALE GENOMIC DNA]</scope>
</reference>
<dbReference type="AlphaFoldDB" id="A0A1F7W1T4"/>
<gene>
    <name evidence="2" type="ORF">A2318_02945</name>
</gene>
<evidence type="ECO:0000313" key="2">
    <source>
        <dbReference type="EMBL" id="OGL96606.1"/>
    </source>
</evidence>
<sequence>MATRLAKKVGATTIANLSNIDYVYTKDPNKFKDAHKIEQISWKEFRKMVGDVWDPGMNVPFDPIASKLAEQQKMHVAIVNGTNIKNLDRLLSGKTFEGTRIED</sequence>
<dbReference type="SUPFAM" id="SSF53633">
    <property type="entry name" value="Carbamate kinase-like"/>
    <property type="match status" value="1"/>
</dbReference>
<protein>
    <recommendedName>
        <fullName evidence="1">Aspartate/glutamate/uridylate kinase domain-containing protein</fullName>
    </recommendedName>
</protein>
<dbReference type="Proteomes" id="UP000177331">
    <property type="component" value="Unassembled WGS sequence"/>
</dbReference>
<dbReference type="EMBL" id="MGFD01000064">
    <property type="protein sequence ID" value="OGL96606.1"/>
    <property type="molecule type" value="Genomic_DNA"/>
</dbReference>
<dbReference type="InterPro" id="IPR036393">
    <property type="entry name" value="AceGlu_kinase-like_sf"/>
</dbReference>
<evidence type="ECO:0000259" key="1">
    <source>
        <dbReference type="Pfam" id="PF00696"/>
    </source>
</evidence>
<accession>A0A1F7W1T4</accession>
<feature type="domain" description="Aspartate/glutamate/uridylate kinase" evidence="1">
    <location>
        <begin position="1"/>
        <end position="80"/>
    </location>
</feature>
<dbReference type="STRING" id="1802421.A2318_02945"/>
<dbReference type="Pfam" id="PF00696">
    <property type="entry name" value="AA_kinase"/>
    <property type="match status" value="1"/>
</dbReference>
<comment type="caution">
    <text evidence="2">The sequence shown here is derived from an EMBL/GenBank/DDBJ whole genome shotgun (WGS) entry which is preliminary data.</text>
</comment>
<dbReference type="Gene3D" id="3.40.1160.10">
    <property type="entry name" value="Acetylglutamate kinase-like"/>
    <property type="match status" value="1"/>
</dbReference>
<name>A0A1F7W1T4_9BACT</name>
<evidence type="ECO:0000313" key="3">
    <source>
        <dbReference type="Proteomes" id="UP000177331"/>
    </source>
</evidence>